<dbReference type="Gene3D" id="2.40.30.10">
    <property type="entry name" value="Translation factors"/>
    <property type="match status" value="1"/>
</dbReference>
<dbReference type="GO" id="GO:0019344">
    <property type="term" value="P:cysteine biosynthetic process"/>
    <property type="evidence" value="ECO:0007669"/>
    <property type="project" value="UniProtKB-KW"/>
</dbReference>
<dbReference type="GO" id="GO:0010181">
    <property type="term" value="F:FMN binding"/>
    <property type="evidence" value="ECO:0007669"/>
    <property type="project" value="TreeGrafter"/>
</dbReference>
<evidence type="ECO:0000256" key="5">
    <source>
        <dbReference type="ARBA" id="ARBA00022643"/>
    </source>
</evidence>
<dbReference type="SUPFAM" id="SSF63380">
    <property type="entry name" value="Riboflavin synthase domain-like"/>
    <property type="match status" value="1"/>
</dbReference>
<dbReference type="Proteomes" id="UP000325849">
    <property type="component" value="Unassembled WGS sequence"/>
</dbReference>
<proteinExistence type="predicted"/>
<keyword evidence="9" id="KW-0028">Amino-acid biosynthesis</keyword>
<dbReference type="InterPro" id="IPR039261">
    <property type="entry name" value="FNR_nucleotide-bd"/>
</dbReference>
<evidence type="ECO:0000256" key="6">
    <source>
        <dbReference type="ARBA" id="ARBA00022827"/>
    </source>
</evidence>
<evidence type="ECO:0000256" key="4">
    <source>
        <dbReference type="ARBA" id="ARBA00022630"/>
    </source>
</evidence>
<dbReference type="GO" id="GO:0004783">
    <property type="term" value="F:sulfite reductase (NADPH) activity"/>
    <property type="evidence" value="ECO:0007669"/>
    <property type="project" value="UniProtKB-EC"/>
</dbReference>
<dbReference type="RefSeq" id="WP_420802760.1">
    <property type="nucleotide sequence ID" value="NZ_VJZD01000071.1"/>
</dbReference>
<evidence type="ECO:0000313" key="13">
    <source>
        <dbReference type="Proteomes" id="UP000325849"/>
    </source>
</evidence>
<dbReference type="PANTHER" id="PTHR19384:SF128">
    <property type="entry name" value="NADPH OXIDOREDUCTASE A"/>
    <property type="match status" value="1"/>
</dbReference>
<feature type="non-terminal residue" evidence="12">
    <location>
        <position position="1"/>
    </location>
</feature>
<dbReference type="InterPro" id="IPR017927">
    <property type="entry name" value="FAD-bd_FR_type"/>
</dbReference>
<dbReference type="InterPro" id="IPR017938">
    <property type="entry name" value="Riboflavin_synthase-like_b-brl"/>
</dbReference>
<dbReference type="CDD" id="cd06199">
    <property type="entry name" value="SiR"/>
    <property type="match status" value="1"/>
</dbReference>
<dbReference type="InterPro" id="IPR001709">
    <property type="entry name" value="Flavoprot_Pyr_Nucl_cyt_Rdtase"/>
</dbReference>
<dbReference type="GO" id="GO:0050660">
    <property type="term" value="F:flavin adenine dinucleotide binding"/>
    <property type="evidence" value="ECO:0007669"/>
    <property type="project" value="TreeGrafter"/>
</dbReference>
<keyword evidence="4" id="KW-0285">Flavoprotein</keyword>
<dbReference type="Gene3D" id="1.20.990.10">
    <property type="entry name" value="NADPH-cytochrome p450 Reductase, Chain A, domain 3"/>
    <property type="match status" value="1"/>
</dbReference>
<organism evidence="12 13">
    <name type="scientific">Streptomyces adustus</name>
    <dbReference type="NCBI Taxonomy" id="1609272"/>
    <lineage>
        <taxon>Bacteria</taxon>
        <taxon>Bacillati</taxon>
        <taxon>Actinomycetota</taxon>
        <taxon>Actinomycetes</taxon>
        <taxon>Kitasatosporales</taxon>
        <taxon>Streptomycetaceae</taxon>
        <taxon>Streptomyces</taxon>
    </lineage>
</organism>
<dbReference type="PANTHER" id="PTHR19384">
    <property type="entry name" value="NITRIC OXIDE SYNTHASE-RELATED"/>
    <property type="match status" value="1"/>
</dbReference>
<accession>A0A5N8VF73</accession>
<dbReference type="AlphaFoldDB" id="A0A5N8VF73"/>
<sequence length="381" mass="41867">ARLTGNRLLSRPGSDKEVRRFTFDTRDSETPLVYETGDALGVRPLNSPALVREWLTVTGLEGAGSGPDDAPGAPAGDIGVHLDGLGETPLGEALLRHLDITRITPDLLRFVAERARDPRELKRLLRPDNKGELAKWSWGRQAVDVVAEFGVRAGAQEWAGVLGRLQPRLYSISSSPLTDPHLVSLTVSVVRYENLHGRARHGVCSPFLADAGPGTPVPVHVQRAPHFRPPADSGTPAVMIGPGTGVAPFIGFLEERRAVGHRAPNWLFFGEQHRATDFYYEEELAAFRADGTLTRLDTAFSRDQRAKVYVQDRMREHGPQLWSWLQDGARFYVCGDASRMAKDVDQALRDIAAVHGGLGEAEAAAYVKQLAADKRYVRDVY</sequence>
<dbReference type="PROSITE" id="PS51384">
    <property type="entry name" value="FAD_FR"/>
    <property type="match status" value="1"/>
</dbReference>
<dbReference type="Pfam" id="PF00667">
    <property type="entry name" value="FAD_binding_1"/>
    <property type="match status" value="1"/>
</dbReference>
<evidence type="ECO:0000256" key="8">
    <source>
        <dbReference type="ARBA" id="ARBA00023002"/>
    </source>
</evidence>
<keyword evidence="5" id="KW-0288">FMN</keyword>
<keyword evidence="9" id="KW-0198">Cysteine biosynthesis</keyword>
<evidence type="ECO:0000313" key="12">
    <source>
        <dbReference type="EMBL" id="MPY33302.1"/>
    </source>
</evidence>
<comment type="cofactor">
    <cofactor evidence="2">
        <name>FAD</name>
        <dbReference type="ChEBI" id="CHEBI:57692"/>
    </cofactor>
</comment>
<dbReference type="SUPFAM" id="SSF52343">
    <property type="entry name" value="Ferredoxin reductase-like, C-terminal NADP-linked domain"/>
    <property type="match status" value="1"/>
</dbReference>
<comment type="caution">
    <text evidence="12">The sequence shown here is derived from an EMBL/GenBank/DDBJ whole genome shotgun (WGS) entry which is preliminary data.</text>
</comment>
<dbReference type="Gene3D" id="3.40.50.80">
    <property type="entry name" value="Nucleotide-binding domain of ferredoxin-NADP reductase (FNR) module"/>
    <property type="match status" value="1"/>
</dbReference>
<evidence type="ECO:0000259" key="11">
    <source>
        <dbReference type="PROSITE" id="PS51384"/>
    </source>
</evidence>
<keyword evidence="8" id="KW-0560">Oxidoreductase</keyword>
<gene>
    <name evidence="12" type="ORF">FNH09_19130</name>
</gene>
<name>A0A5N8VF73_9ACTN</name>
<protein>
    <recommendedName>
        <fullName evidence="3">assimilatory sulfite reductase (NADPH)</fullName>
        <ecNumber evidence="3">1.8.1.2</ecNumber>
    </recommendedName>
</protein>
<feature type="domain" description="FAD-binding FR-type" evidence="11">
    <location>
        <begin position="1"/>
        <end position="230"/>
    </location>
</feature>
<dbReference type="Pfam" id="PF00175">
    <property type="entry name" value="NAD_binding_1"/>
    <property type="match status" value="1"/>
</dbReference>
<evidence type="ECO:0000256" key="7">
    <source>
        <dbReference type="ARBA" id="ARBA00022857"/>
    </source>
</evidence>
<evidence type="ECO:0000256" key="1">
    <source>
        <dbReference type="ARBA" id="ARBA00001917"/>
    </source>
</evidence>
<evidence type="ECO:0000256" key="2">
    <source>
        <dbReference type="ARBA" id="ARBA00001974"/>
    </source>
</evidence>
<dbReference type="InterPro" id="IPR003097">
    <property type="entry name" value="CysJ-like_FAD-binding"/>
</dbReference>
<evidence type="ECO:0000256" key="10">
    <source>
        <dbReference type="ARBA" id="ARBA00052219"/>
    </source>
</evidence>
<keyword evidence="6" id="KW-0274">FAD</keyword>
<dbReference type="InterPro" id="IPR001433">
    <property type="entry name" value="OxRdtase_FAD/NAD-bd"/>
</dbReference>
<evidence type="ECO:0000256" key="9">
    <source>
        <dbReference type="ARBA" id="ARBA00023192"/>
    </source>
</evidence>
<comment type="cofactor">
    <cofactor evidence="1">
        <name>FMN</name>
        <dbReference type="ChEBI" id="CHEBI:58210"/>
    </cofactor>
</comment>
<dbReference type="EMBL" id="VJZD01000071">
    <property type="protein sequence ID" value="MPY33302.1"/>
    <property type="molecule type" value="Genomic_DNA"/>
</dbReference>
<keyword evidence="13" id="KW-1185">Reference proteome</keyword>
<dbReference type="PRINTS" id="PR00371">
    <property type="entry name" value="FPNCR"/>
</dbReference>
<reference evidence="12 13" key="1">
    <citation type="submission" date="2019-07" db="EMBL/GenBank/DDBJ databases">
        <title>New species of Amycolatopsis and Streptomyces.</title>
        <authorList>
            <person name="Duangmal K."/>
            <person name="Teo W.F.A."/>
            <person name="Lipun K."/>
        </authorList>
    </citation>
    <scope>NUCLEOTIDE SEQUENCE [LARGE SCALE GENOMIC DNA]</scope>
    <source>
        <strain evidence="12 13">NBRC 109810</strain>
    </source>
</reference>
<evidence type="ECO:0000256" key="3">
    <source>
        <dbReference type="ARBA" id="ARBA00012604"/>
    </source>
</evidence>
<dbReference type="GO" id="GO:0005829">
    <property type="term" value="C:cytosol"/>
    <property type="evidence" value="ECO:0007669"/>
    <property type="project" value="TreeGrafter"/>
</dbReference>
<dbReference type="InterPro" id="IPR023173">
    <property type="entry name" value="NADPH_Cyt_P450_Rdtase_alpha"/>
</dbReference>
<dbReference type="FunFam" id="3.40.50.80:FF:000001">
    <property type="entry name" value="NADPH--cytochrome P450 reductase 1"/>
    <property type="match status" value="1"/>
</dbReference>
<comment type="catalytic activity">
    <reaction evidence="10">
        <text>hydrogen sulfide + 3 NADP(+) + 3 H2O = sulfite + 3 NADPH + 4 H(+)</text>
        <dbReference type="Rhea" id="RHEA:13801"/>
        <dbReference type="ChEBI" id="CHEBI:15377"/>
        <dbReference type="ChEBI" id="CHEBI:15378"/>
        <dbReference type="ChEBI" id="CHEBI:17359"/>
        <dbReference type="ChEBI" id="CHEBI:29919"/>
        <dbReference type="ChEBI" id="CHEBI:57783"/>
        <dbReference type="ChEBI" id="CHEBI:58349"/>
        <dbReference type="EC" id="1.8.1.2"/>
    </reaction>
</comment>
<keyword evidence="7" id="KW-0521">NADP</keyword>
<dbReference type="EC" id="1.8.1.2" evidence="3"/>